<evidence type="ECO:0000259" key="4">
    <source>
        <dbReference type="Pfam" id="PF09335"/>
    </source>
</evidence>
<protein>
    <submittedName>
        <fullName evidence="5">VTT domain-containing protein</fullName>
    </submittedName>
</protein>
<comment type="similarity">
    <text evidence="1">Belongs to the DedA family.</text>
</comment>
<keyword evidence="6" id="KW-1185">Reference proteome</keyword>
<name>A0ABV7WLH8_9MICO</name>
<evidence type="ECO:0000256" key="2">
    <source>
        <dbReference type="SAM" id="MobiDB-lite"/>
    </source>
</evidence>
<feature type="transmembrane region" description="Helical" evidence="3">
    <location>
        <begin position="184"/>
        <end position="205"/>
    </location>
</feature>
<proteinExistence type="inferred from homology"/>
<feature type="transmembrane region" description="Helical" evidence="3">
    <location>
        <begin position="84"/>
        <end position="108"/>
    </location>
</feature>
<dbReference type="Pfam" id="PF09335">
    <property type="entry name" value="VTT_dom"/>
    <property type="match status" value="1"/>
</dbReference>
<evidence type="ECO:0000313" key="6">
    <source>
        <dbReference type="Proteomes" id="UP001595685"/>
    </source>
</evidence>
<dbReference type="PANTHER" id="PTHR42709">
    <property type="entry name" value="ALKALINE PHOSPHATASE LIKE PROTEIN"/>
    <property type="match status" value="1"/>
</dbReference>
<dbReference type="Proteomes" id="UP001595685">
    <property type="component" value="Unassembled WGS sequence"/>
</dbReference>
<organism evidence="5 6">
    <name type="scientific">Aquipuribacter hungaricus</name>
    <dbReference type="NCBI Taxonomy" id="545624"/>
    <lineage>
        <taxon>Bacteria</taxon>
        <taxon>Bacillati</taxon>
        <taxon>Actinomycetota</taxon>
        <taxon>Actinomycetes</taxon>
        <taxon>Micrococcales</taxon>
        <taxon>Intrasporangiaceae</taxon>
        <taxon>Aquipuribacter</taxon>
    </lineage>
</organism>
<accession>A0ABV7WLH8</accession>
<keyword evidence="3" id="KW-0812">Transmembrane</keyword>
<keyword evidence="3" id="KW-1133">Transmembrane helix</keyword>
<feature type="transmembrane region" description="Helical" evidence="3">
    <location>
        <begin position="27"/>
        <end position="44"/>
    </location>
</feature>
<feature type="region of interest" description="Disordered" evidence="2">
    <location>
        <begin position="1"/>
        <end position="20"/>
    </location>
</feature>
<gene>
    <name evidence="5" type="ORF">ACFOLH_17915</name>
</gene>
<evidence type="ECO:0000256" key="3">
    <source>
        <dbReference type="SAM" id="Phobius"/>
    </source>
</evidence>
<feature type="transmembrane region" description="Helical" evidence="3">
    <location>
        <begin position="147"/>
        <end position="172"/>
    </location>
</feature>
<feature type="domain" description="VTT" evidence="4">
    <location>
        <begin position="95"/>
        <end position="199"/>
    </location>
</feature>
<dbReference type="InterPro" id="IPR051311">
    <property type="entry name" value="DedA_domain"/>
</dbReference>
<comment type="caution">
    <text evidence="5">The sequence shown here is derived from an EMBL/GenBank/DDBJ whole genome shotgun (WGS) entry which is preliminary data.</text>
</comment>
<keyword evidence="3" id="KW-0472">Membrane</keyword>
<dbReference type="InterPro" id="IPR032816">
    <property type="entry name" value="VTT_dom"/>
</dbReference>
<sequence>MADGGARGGASAAPPARSRRERQVRGALALLAVVALNVGTYAALATDTAQRWVAAVEQYAYPGAFVVALLTNLTLAVPVPYNPVVLQLMTVVELPLLVALLAAAGSALGESTGWWVGSQGRAVLPDEGRAGAAVRWLQRLAAHRWRAALGLVAFSAVPNPVFDVAGLVAGAARVPYRLFLVSAFLGRLLRFVVFALVGETLLAAWPF</sequence>
<reference evidence="6" key="1">
    <citation type="journal article" date="2019" name="Int. J. Syst. Evol. Microbiol.">
        <title>The Global Catalogue of Microorganisms (GCM) 10K type strain sequencing project: providing services to taxonomists for standard genome sequencing and annotation.</title>
        <authorList>
            <consortium name="The Broad Institute Genomics Platform"/>
            <consortium name="The Broad Institute Genome Sequencing Center for Infectious Disease"/>
            <person name="Wu L."/>
            <person name="Ma J."/>
        </authorList>
    </citation>
    <scope>NUCLEOTIDE SEQUENCE [LARGE SCALE GENOMIC DNA]</scope>
    <source>
        <strain evidence="6">NCAIM B.02333</strain>
    </source>
</reference>
<evidence type="ECO:0000256" key="1">
    <source>
        <dbReference type="ARBA" id="ARBA00010792"/>
    </source>
</evidence>
<dbReference type="RefSeq" id="WP_340294836.1">
    <property type="nucleotide sequence ID" value="NZ_JBBEOI010000185.1"/>
</dbReference>
<feature type="transmembrane region" description="Helical" evidence="3">
    <location>
        <begin position="59"/>
        <end position="77"/>
    </location>
</feature>
<dbReference type="EMBL" id="JBHRWW010000018">
    <property type="protein sequence ID" value="MFC3690227.1"/>
    <property type="molecule type" value="Genomic_DNA"/>
</dbReference>
<evidence type="ECO:0000313" key="5">
    <source>
        <dbReference type="EMBL" id="MFC3690227.1"/>
    </source>
</evidence>